<dbReference type="PANTHER" id="PTHR43298:SF2">
    <property type="entry name" value="FMN_FAD EXPORTER YEEO-RELATED"/>
    <property type="match status" value="1"/>
</dbReference>
<dbReference type="EMBL" id="WJBB01000021">
    <property type="protein sequence ID" value="MBC3798130.1"/>
    <property type="molecule type" value="Genomic_DNA"/>
</dbReference>
<organism evidence="14 15">
    <name type="scientific">Acetobacterium tundrae</name>
    <dbReference type="NCBI Taxonomy" id="132932"/>
    <lineage>
        <taxon>Bacteria</taxon>
        <taxon>Bacillati</taxon>
        <taxon>Bacillota</taxon>
        <taxon>Clostridia</taxon>
        <taxon>Eubacteriales</taxon>
        <taxon>Eubacteriaceae</taxon>
        <taxon>Acetobacterium</taxon>
    </lineage>
</organism>
<evidence type="ECO:0000313" key="14">
    <source>
        <dbReference type="EMBL" id="MBC3798130.1"/>
    </source>
</evidence>
<keyword evidence="6" id="KW-0050">Antiport</keyword>
<evidence type="ECO:0000256" key="10">
    <source>
        <dbReference type="ARBA" id="ARBA00023065"/>
    </source>
</evidence>
<feature type="transmembrane region" description="Helical" evidence="13">
    <location>
        <begin position="367"/>
        <end position="386"/>
    </location>
</feature>
<accession>A0ABR6WPQ8</accession>
<keyword evidence="5" id="KW-0813">Transport</keyword>
<proteinExistence type="inferred from homology"/>
<dbReference type="Pfam" id="PF01554">
    <property type="entry name" value="MatE"/>
    <property type="match status" value="2"/>
</dbReference>
<sequence length="473" mass="51697">MLHSNYYFIGGLPMENDKVIDFTKGNSARNLLTMYLPLYVAYFCTTLYNIIGGLWVGNLLGEQAFATQSASVPLVMFFSAIVIGATNGITIVLSKYLGAQDNEKVDSTLSTSLISLFLFSVALTLACILGMNGILTAINTPEEIFAAARTYLFYCILSFPLIELYMYFSAVLRSYGNASIQMITIIITTVLNVILDPILILRIGLNGAAIATLISQVVSVLIMILYVLRRKMFRFDVQAINVKSLNEITKACVPSAVQQGIPTISTAVIQALFSSFGVVSLAAYGVASKLEVIVLYPALTINMSVTSAVGRCYGAKKSEKIKEYLKWGMLLSVSLDLILVTLVTIFSQNMAGLFGVSSAAKVIIARYFEIIAIGYVLNCITQSFIGELNGLQQQVKSMIFMAFYFLLLRLPLAKFLSLTALGINGISISIAISFIVPAFIAIVYQYKGMNKKIQKIVQRESGEVKDIETIEGV</sequence>
<keyword evidence="11 13" id="KW-0472">Membrane</keyword>
<evidence type="ECO:0000256" key="12">
    <source>
        <dbReference type="ARBA" id="ARBA00031636"/>
    </source>
</evidence>
<evidence type="ECO:0000256" key="2">
    <source>
        <dbReference type="ARBA" id="ARBA00004651"/>
    </source>
</evidence>
<feature type="transmembrane region" description="Helical" evidence="13">
    <location>
        <begin position="207"/>
        <end position="228"/>
    </location>
</feature>
<evidence type="ECO:0000256" key="11">
    <source>
        <dbReference type="ARBA" id="ARBA00023136"/>
    </source>
</evidence>
<gene>
    <name evidence="14" type="ORF">GH807_13885</name>
</gene>
<feature type="transmembrane region" description="Helical" evidence="13">
    <location>
        <begin position="325"/>
        <end position="347"/>
    </location>
</feature>
<feature type="transmembrane region" description="Helical" evidence="13">
    <location>
        <begin position="34"/>
        <end position="56"/>
    </location>
</feature>
<comment type="similarity">
    <text evidence="3">Belongs to the multi antimicrobial extrusion (MATE) (TC 2.A.66.1) family.</text>
</comment>
<dbReference type="InterPro" id="IPR050222">
    <property type="entry name" value="MATE_MdtK"/>
</dbReference>
<evidence type="ECO:0000256" key="4">
    <source>
        <dbReference type="ARBA" id="ARBA00020268"/>
    </source>
</evidence>
<dbReference type="Proteomes" id="UP000653358">
    <property type="component" value="Unassembled WGS sequence"/>
</dbReference>
<evidence type="ECO:0000256" key="8">
    <source>
        <dbReference type="ARBA" id="ARBA00022692"/>
    </source>
</evidence>
<protein>
    <recommendedName>
        <fullName evidence="4">Probable multidrug resistance protein NorM</fullName>
    </recommendedName>
    <alternativeName>
        <fullName evidence="12">Multidrug-efflux transporter</fullName>
    </alternativeName>
</protein>
<feature type="transmembrane region" description="Helical" evidence="13">
    <location>
        <begin position="151"/>
        <end position="168"/>
    </location>
</feature>
<dbReference type="PANTHER" id="PTHR43298">
    <property type="entry name" value="MULTIDRUG RESISTANCE PROTEIN NORM-RELATED"/>
    <property type="match status" value="1"/>
</dbReference>
<keyword evidence="9 13" id="KW-1133">Transmembrane helix</keyword>
<feature type="transmembrane region" description="Helical" evidence="13">
    <location>
        <begin position="293"/>
        <end position="313"/>
    </location>
</feature>
<feature type="transmembrane region" description="Helical" evidence="13">
    <location>
        <begin position="180"/>
        <end position="201"/>
    </location>
</feature>
<evidence type="ECO:0000256" key="13">
    <source>
        <dbReference type="SAM" id="Phobius"/>
    </source>
</evidence>
<keyword evidence="8 13" id="KW-0812">Transmembrane</keyword>
<evidence type="ECO:0000256" key="7">
    <source>
        <dbReference type="ARBA" id="ARBA00022475"/>
    </source>
</evidence>
<reference evidence="14 15" key="1">
    <citation type="journal article" date="2020" name="mSystems">
        <title>Defining Genomic and Predicted Metabolic Features of the Acetobacterium Genus.</title>
        <authorList>
            <person name="Ross D.E."/>
            <person name="Marshall C.W."/>
            <person name="Gulliver D."/>
            <person name="May H.D."/>
            <person name="Norman R.S."/>
        </authorList>
    </citation>
    <scope>NUCLEOTIDE SEQUENCE [LARGE SCALE GENOMIC DNA]</scope>
    <source>
        <strain evidence="14 15">DSM 9173</strain>
    </source>
</reference>
<comment type="function">
    <text evidence="1">Multidrug efflux pump.</text>
</comment>
<evidence type="ECO:0000256" key="1">
    <source>
        <dbReference type="ARBA" id="ARBA00003408"/>
    </source>
</evidence>
<feature type="transmembrane region" description="Helical" evidence="13">
    <location>
        <begin position="267"/>
        <end position="287"/>
    </location>
</feature>
<evidence type="ECO:0000256" key="9">
    <source>
        <dbReference type="ARBA" id="ARBA00022989"/>
    </source>
</evidence>
<evidence type="ECO:0000313" key="15">
    <source>
        <dbReference type="Proteomes" id="UP000653358"/>
    </source>
</evidence>
<feature type="transmembrane region" description="Helical" evidence="13">
    <location>
        <begin position="109"/>
        <end position="131"/>
    </location>
</feature>
<keyword evidence="15" id="KW-1185">Reference proteome</keyword>
<dbReference type="InterPro" id="IPR002528">
    <property type="entry name" value="MATE_fam"/>
</dbReference>
<comment type="caution">
    <text evidence="14">The sequence shown here is derived from an EMBL/GenBank/DDBJ whole genome shotgun (WGS) entry which is preliminary data.</text>
</comment>
<feature type="transmembrane region" description="Helical" evidence="13">
    <location>
        <begin position="398"/>
        <end position="420"/>
    </location>
</feature>
<dbReference type="InterPro" id="IPR048279">
    <property type="entry name" value="MdtK-like"/>
</dbReference>
<dbReference type="NCBIfam" id="TIGR00797">
    <property type="entry name" value="matE"/>
    <property type="match status" value="1"/>
</dbReference>
<evidence type="ECO:0000256" key="6">
    <source>
        <dbReference type="ARBA" id="ARBA00022449"/>
    </source>
</evidence>
<feature type="transmembrane region" description="Helical" evidence="13">
    <location>
        <begin position="426"/>
        <end position="446"/>
    </location>
</feature>
<name>A0ABR6WPQ8_9FIRM</name>
<comment type="subcellular location">
    <subcellularLocation>
        <location evidence="2">Cell membrane</location>
        <topology evidence="2">Multi-pass membrane protein</topology>
    </subcellularLocation>
</comment>
<evidence type="ECO:0000256" key="5">
    <source>
        <dbReference type="ARBA" id="ARBA00022448"/>
    </source>
</evidence>
<dbReference type="PIRSF" id="PIRSF006603">
    <property type="entry name" value="DinF"/>
    <property type="match status" value="1"/>
</dbReference>
<feature type="transmembrane region" description="Helical" evidence="13">
    <location>
        <begin position="76"/>
        <end position="97"/>
    </location>
</feature>
<keyword evidence="7" id="KW-1003">Cell membrane</keyword>
<evidence type="ECO:0000256" key="3">
    <source>
        <dbReference type="ARBA" id="ARBA00010199"/>
    </source>
</evidence>
<keyword evidence="10" id="KW-0406">Ion transport</keyword>